<keyword evidence="1" id="KW-0597">Phosphoprotein</keyword>
<dbReference type="SUPFAM" id="SSF46894">
    <property type="entry name" value="C-terminal effector domain of the bipartite response regulators"/>
    <property type="match status" value="1"/>
</dbReference>
<dbReference type="InterPro" id="IPR001867">
    <property type="entry name" value="OmpR/PhoB-type_DNA-bd"/>
</dbReference>
<evidence type="ECO:0000256" key="2">
    <source>
        <dbReference type="ARBA" id="ARBA00023012"/>
    </source>
</evidence>
<dbReference type="InterPro" id="IPR011006">
    <property type="entry name" value="CheY-like_superfamily"/>
</dbReference>
<dbReference type="Gene3D" id="6.10.250.690">
    <property type="match status" value="1"/>
</dbReference>
<reference evidence="10" key="1">
    <citation type="submission" date="2023-07" db="EMBL/GenBank/DDBJ databases">
        <title>A collection of bacterial strains from the Burkholderia cepacia Research Laboratory and Repository.</title>
        <authorList>
            <person name="Lipuma J."/>
            <person name="Spilker T."/>
            <person name="Caverly L."/>
        </authorList>
    </citation>
    <scope>NUCLEOTIDE SEQUENCE</scope>
    <source>
        <strain evidence="10">AU44979</strain>
    </source>
</reference>
<evidence type="ECO:0000256" key="7">
    <source>
        <dbReference type="PROSITE-ProRule" id="PRU01091"/>
    </source>
</evidence>
<dbReference type="PROSITE" id="PS51755">
    <property type="entry name" value="OMPR_PHOB"/>
    <property type="match status" value="1"/>
</dbReference>
<dbReference type="Proteomes" id="UP001172109">
    <property type="component" value="Unassembled WGS sequence"/>
</dbReference>
<evidence type="ECO:0000256" key="4">
    <source>
        <dbReference type="ARBA" id="ARBA00023125"/>
    </source>
</evidence>
<feature type="domain" description="Response regulatory" evidence="8">
    <location>
        <begin position="4"/>
        <end position="118"/>
    </location>
</feature>
<accession>A0AAP4VH08</accession>
<dbReference type="SMART" id="SM00448">
    <property type="entry name" value="REC"/>
    <property type="match status" value="1"/>
</dbReference>
<keyword evidence="3" id="KW-0805">Transcription regulation</keyword>
<sequence length="249" mass="27588">MAIQVLVVESDPHTRDMIRAFLRDCRIDTSVLDDVSMLLQHVSAAPPTLIVLRVERPATTVHMALGALRRAGHDMPVIVISRGAHVVDKVVALEIGADDYVVEPFEPMELVARVRSAVRRYAPTRLTPPREPGFPEPYAFGDISVNFATRRATRAGDDLGLRASEFALLELFISRPMRVLSRAEILALLGRNAAGRSERGLDVLIFRLRNLIEQAVGDYRYIRTVRGKGYMFVPIDTPADADDAQPPPA</sequence>
<organism evidence="10 11">
    <name type="scientific">Burkholderia contaminans</name>
    <dbReference type="NCBI Taxonomy" id="488447"/>
    <lineage>
        <taxon>Bacteria</taxon>
        <taxon>Pseudomonadati</taxon>
        <taxon>Pseudomonadota</taxon>
        <taxon>Betaproteobacteria</taxon>
        <taxon>Burkholderiales</taxon>
        <taxon>Burkholderiaceae</taxon>
        <taxon>Burkholderia</taxon>
        <taxon>Burkholderia cepacia complex</taxon>
    </lineage>
</organism>
<evidence type="ECO:0000256" key="5">
    <source>
        <dbReference type="ARBA" id="ARBA00023163"/>
    </source>
</evidence>
<dbReference type="PANTHER" id="PTHR48111">
    <property type="entry name" value="REGULATOR OF RPOS"/>
    <property type="match status" value="1"/>
</dbReference>
<evidence type="ECO:0000256" key="3">
    <source>
        <dbReference type="ARBA" id="ARBA00023015"/>
    </source>
</evidence>
<dbReference type="InterPro" id="IPR016032">
    <property type="entry name" value="Sig_transdc_resp-reg_C-effctor"/>
</dbReference>
<dbReference type="AlphaFoldDB" id="A0AAP4VH08"/>
<dbReference type="InterPro" id="IPR001789">
    <property type="entry name" value="Sig_transdc_resp-reg_receiver"/>
</dbReference>
<keyword evidence="4 7" id="KW-0238">DNA-binding</keyword>
<keyword evidence="5" id="KW-0804">Transcription</keyword>
<dbReference type="EMBL" id="JAUJQS010000006">
    <property type="protein sequence ID" value="MDN7565140.1"/>
    <property type="molecule type" value="Genomic_DNA"/>
</dbReference>
<dbReference type="Gene3D" id="1.10.10.10">
    <property type="entry name" value="Winged helix-like DNA-binding domain superfamily/Winged helix DNA-binding domain"/>
    <property type="match status" value="1"/>
</dbReference>
<comment type="caution">
    <text evidence="10">The sequence shown here is derived from an EMBL/GenBank/DDBJ whole genome shotgun (WGS) entry which is preliminary data.</text>
</comment>
<keyword evidence="2" id="KW-0902">Two-component regulatory system</keyword>
<dbReference type="Gene3D" id="3.40.50.2300">
    <property type="match status" value="1"/>
</dbReference>
<evidence type="ECO:0000259" key="9">
    <source>
        <dbReference type="PROSITE" id="PS51755"/>
    </source>
</evidence>
<dbReference type="PROSITE" id="PS50110">
    <property type="entry name" value="RESPONSE_REGULATORY"/>
    <property type="match status" value="1"/>
</dbReference>
<evidence type="ECO:0000256" key="1">
    <source>
        <dbReference type="ARBA" id="ARBA00022553"/>
    </source>
</evidence>
<proteinExistence type="predicted"/>
<dbReference type="GO" id="GO:0000976">
    <property type="term" value="F:transcription cis-regulatory region binding"/>
    <property type="evidence" value="ECO:0007669"/>
    <property type="project" value="TreeGrafter"/>
</dbReference>
<dbReference type="GO" id="GO:0032993">
    <property type="term" value="C:protein-DNA complex"/>
    <property type="evidence" value="ECO:0007669"/>
    <property type="project" value="TreeGrafter"/>
</dbReference>
<dbReference type="PANTHER" id="PTHR48111:SF4">
    <property type="entry name" value="DNA-BINDING DUAL TRANSCRIPTIONAL REGULATOR OMPR"/>
    <property type="match status" value="1"/>
</dbReference>
<evidence type="ECO:0000256" key="6">
    <source>
        <dbReference type="PROSITE-ProRule" id="PRU00169"/>
    </source>
</evidence>
<dbReference type="CDD" id="cd00383">
    <property type="entry name" value="trans_reg_C"/>
    <property type="match status" value="1"/>
</dbReference>
<dbReference type="InterPro" id="IPR036388">
    <property type="entry name" value="WH-like_DNA-bd_sf"/>
</dbReference>
<dbReference type="GO" id="GO:0006355">
    <property type="term" value="P:regulation of DNA-templated transcription"/>
    <property type="evidence" value="ECO:0007669"/>
    <property type="project" value="InterPro"/>
</dbReference>
<dbReference type="SMART" id="SM00862">
    <property type="entry name" value="Trans_reg_C"/>
    <property type="match status" value="1"/>
</dbReference>
<dbReference type="SUPFAM" id="SSF52172">
    <property type="entry name" value="CheY-like"/>
    <property type="match status" value="1"/>
</dbReference>
<name>A0AAP4VH08_9BURK</name>
<feature type="DNA-binding region" description="OmpR/PhoB-type" evidence="7">
    <location>
        <begin position="135"/>
        <end position="234"/>
    </location>
</feature>
<dbReference type="Pfam" id="PF00072">
    <property type="entry name" value="Response_reg"/>
    <property type="match status" value="1"/>
</dbReference>
<evidence type="ECO:0000313" key="10">
    <source>
        <dbReference type="EMBL" id="MDN7565140.1"/>
    </source>
</evidence>
<dbReference type="Pfam" id="PF00486">
    <property type="entry name" value="Trans_reg_C"/>
    <property type="match status" value="1"/>
</dbReference>
<dbReference type="GO" id="GO:0000156">
    <property type="term" value="F:phosphorelay response regulator activity"/>
    <property type="evidence" value="ECO:0007669"/>
    <property type="project" value="TreeGrafter"/>
</dbReference>
<feature type="domain" description="OmpR/PhoB-type" evidence="9">
    <location>
        <begin position="135"/>
        <end position="234"/>
    </location>
</feature>
<gene>
    <name evidence="10" type="ORF">QZM56_11585</name>
</gene>
<dbReference type="InterPro" id="IPR039420">
    <property type="entry name" value="WalR-like"/>
</dbReference>
<dbReference type="GO" id="GO:0005829">
    <property type="term" value="C:cytosol"/>
    <property type="evidence" value="ECO:0007669"/>
    <property type="project" value="TreeGrafter"/>
</dbReference>
<dbReference type="RefSeq" id="WP_105816863.1">
    <property type="nucleotide sequence ID" value="NZ_CADEUY010000003.1"/>
</dbReference>
<evidence type="ECO:0000313" key="11">
    <source>
        <dbReference type="Proteomes" id="UP001172109"/>
    </source>
</evidence>
<evidence type="ECO:0000259" key="8">
    <source>
        <dbReference type="PROSITE" id="PS50110"/>
    </source>
</evidence>
<protein>
    <submittedName>
        <fullName evidence="10">Response regulator transcription factor</fullName>
    </submittedName>
</protein>
<comment type="caution">
    <text evidence="6">Lacks conserved residue(s) required for the propagation of feature annotation.</text>
</comment>